<dbReference type="SUPFAM" id="SSF69618">
    <property type="entry name" value="HemD-like"/>
    <property type="match status" value="1"/>
</dbReference>
<organism evidence="2 3">
    <name type="scientific">Cladobotryum mycophilum</name>
    <dbReference type="NCBI Taxonomy" id="491253"/>
    <lineage>
        <taxon>Eukaryota</taxon>
        <taxon>Fungi</taxon>
        <taxon>Dikarya</taxon>
        <taxon>Ascomycota</taxon>
        <taxon>Pezizomycotina</taxon>
        <taxon>Sordariomycetes</taxon>
        <taxon>Hypocreomycetidae</taxon>
        <taxon>Hypocreales</taxon>
        <taxon>Hypocreaceae</taxon>
        <taxon>Cladobotryum</taxon>
    </lineage>
</organism>
<protein>
    <submittedName>
        <fullName evidence="2">Uroporphyrinogen-III synthase</fullName>
    </submittedName>
</protein>
<proteinExistence type="predicted"/>
<dbReference type="EMBL" id="JAVFKD010000004">
    <property type="protein sequence ID" value="KAK5995782.1"/>
    <property type="molecule type" value="Genomic_DNA"/>
</dbReference>
<dbReference type="InterPro" id="IPR036108">
    <property type="entry name" value="4pyrrol_syn_uPrphyn_synt_sf"/>
</dbReference>
<accession>A0ABR0SUH8</accession>
<evidence type="ECO:0000259" key="1">
    <source>
        <dbReference type="Pfam" id="PF02602"/>
    </source>
</evidence>
<dbReference type="InterPro" id="IPR039793">
    <property type="entry name" value="UROS/Hem4"/>
</dbReference>
<evidence type="ECO:0000313" key="2">
    <source>
        <dbReference type="EMBL" id="KAK5995782.1"/>
    </source>
</evidence>
<gene>
    <name evidence="2" type="ORF">PT974_04200</name>
</gene>
<name>A0ABR0SUH8_9HYPO</name>
<dbReference type="PANTHER" id="PTHR12390:SF0">
    <property type="entry name" value="UROPORPHYRINOGEN-III SYNTHASE"/>
    <property type="match status" value="1"/>
</dbReference>
<comment type="caution">
    <text evidence="2">The sequence shown here is derived from an EMBL/GenBank/DDBJ whole genome shotgun (WGS) entry which is preliminary data.</text>
</comment>
<dbReference type="Pfam" id="PF02602">
    <property type="entry name" value="HEM4"/>
    <property type="match status" value="1"/>
</dbReference>
<dbReference type="CDD" id="cd06578">
    <property type="entry name" value="HemD"/>
    <property type="match status" value="1"/>
</dbReference>
<evidence type="ECO:0000313" key="3">
    <source>
        <dbReference type="Proteomes" id="UP001338125"/>
    </source>
</evidence>
<dbReference type="Proteomes" id="UP001338125">
    <property type="component" value="Unassembled WGS sequence"/>
</dbReference>
<dbReference type="Gene3D" id="3.40.50.10090">
    <property type="match status" value="2"/>
</dbReference>
<keyword evidence="3" id="KW-1185">Reference proteome</keyword>
<sequence>MPSAADLPAQPIPVLLLKTKSTPGDSYEELLSTSHNGFQFAPRFVPVLLHRFEDEGINRLRSLLRGRRIGANQDCEFGGLIFTSQRAVEVFAHIVQEGPENDDPEWPHLQHVPIYSVGPATTRAIGAVPQQPPIQIFGGHTGNGDALARFILPHYAEWYGKDGRSTLPPLLFPVGEQRRDIIPKTLMDPALAKNQRIEVAEEVVYGTGVMESFPADLENVLQETQSISSRWVVVFSPTGCDGLLRGLGLLDDVTGKFVSSGRDGKTFVATIGPTTRNHLVNNFNFEPDVCAEAPTPAGVMQGIIAFESKRTKGET</sequence>
<reference evidence="2 3" key="1">
    <citation type="submission" date="2024-01" db="EMBL/GenBank/DDBJ databases">
        <title>Complete genome of Cladobotryum mycophilum ATHUM6906.</title>
        <authorList>
            <person name="Christinaki A.C."/>
            <person name="Myridakis A.I."/>
            <person name="Kouvelis V.N."/>
        </authorList>
    </citation>
    <scope>NUCLEOTIDE SEQUENCE [LARGE SCALE GENOMIC DNA]</scope>
    <source>
        <strain evidence="2 3">ATHUM6906</strain>
    </source>
</reference>
<feature type="domain" description="Tetrapyrrole biosynthesis uroporphyrinogen III synthase" evidence="1">
    <location>
        <begin position="42"/>
        <end position="299"/>
    </location>
</feature>
<dbReference type="PANTHER" id="PTHR12390">
    <property type="entry name" value="UROPORPHYRINOGEN III SYNTHASE"/>
    <property type="match status" value="1"/>
</dbReference>
<dbReference type="InterPro" id="IPR003754">
    <property type="entry name" value="4pyrrol_synth_uPrphyn_synth"/>
</dbReference>